<protein>
    <submittedName>
        <fullName evidence="2">Uncharacterized protein</fullName>
    </submittedName>
</protein>
<feature type="compositionally biased region" description="Basic residues" evidence="1">
    <location>
        <begin position="10"/>
        <end position="19"/>
    </location>
</feature>
<dbReference type="GeneID" id="24141617"/>
<dbReference type="VEuPathDB" id="FungiDB:SPRG_20503"/>
<name>A0A067C7J4_SAPPC</name>
<feature type="compositionally biased region" description="Polar residues" evidence="1">
    <location>
        <begin position="82"/>
        <end position="91"/>
    </location>
</feature>
<dbReference type="RefSeq" id="XP_012202592.1">
    <property type="nucleotide sequence ID" value="XM_012347202.1"/>
</dbReference>
<dbReference type="KEGG" id="spar:SPRG_20503"/>
<gene>
    <name evidence="2" type="ORF">SPRG_20503</name>
</gene>
<feature type="region of interest" description="Disordered" evidence="1">
    <location>
        <begin position="76"/>
        <end position="109"/>
    </location>
</feature>
<feature type="region of interest" description="Disordered" evidence="1">
    <location>
        <begin position="10"/>
        <end position="41"/>
    </location>
</feature>
<dbReference type="Proteomes" id="UP000030745">
    <property type="component" value="Unassembled WGS sequence"/>
</dbReference>
<evidence type="ECO:0000313" key="2">
    <source>
        <dbReference type="EMBL" id="KDO26704.1"/>
    </source>
</evidence>
<reference evidence="2 3" key="1">
    <citation type="journal article" date="2013" name="PLoS Genet.">
        <title>Distinctive expansion of potential virulence genes in the genome of the oomycete fish pathogen Saprolegnia parasitica.</title>
        <authorList>
            <person name="Jiang R.H."/>
            <person name="de Bruijn I."/>
            <person name="Haas B.J."/>
            <person name="Belmonte R."/>
            <person name="Lobach L."/>
            <person name="Christie J."/>
            <person name="van den Ackerveken G."/>
            <person name="Bottin A."/>
            <person name="Bulone V."/>
            <person name="Diaz-Moreno S.M."/>
            <person name="Dumas B."/>
            <person name="Fan L."/>
            <person name="Gaulin E."/>
            <person name="Govers F."/>
            <person name="Grenville-Briggs L.J."/>
            <person name="Horner N.R."/>
            <person name="Levin J.Z."/>
            <person name="Mammella M."/>
            <person name="Meijer H.J."/>
            <person name="Morris P."/>
            <person name="Nusbaum C."/>
            <person name="Oome S."/>
            <person name="Phillips A.J."/>
            <person name="van Rooyen D."/>
            <person name="Rzeszutek E."/>
            <person name="Saraiva M."/>
            <person name="Secombes C.J."/>
            <person name="Seidl M.F."/>
            <person name="Snel B."/>
            <person name="Stassen J.H."/>
            <person name="Sykes S."/>
            <person name="Tripathy S."/>
            <person name="van den Berg H."/>
            <person name="Vega-Arreguin J.C."/>
            <person name="Wawra S."/>
            <person name="Young S.K."/>
            <person name="Zeng Q."/>
            <person name="Dieguez-Uribeondo J."/>
            <person name="Russ C."/>
            <person name="Tyler B.M."/>
            <person name="van West P."/>
        </authorList>
    </citation>
    <scope>NUCLEOTIDE SEQUENCE [LARGE SCALE GENOMIC DNA]</scope>
    <source>
        <strain evidence="2 3">CBS 223.65</strain>
    </source>
</reference>
<dbReference type="AlphaFoldDB" id="A0A067C7J4"/>
<evidence type="ECO:0000256" key="1">
    <source>
        <dbReference type="SAM" id="MobiDB-lite"/>
    </source>
</evidence>
<dbReference type="EMBL" id="KK583222">
    <property type="protein sequence ID" value="KDO26704.1"/>
    <property type="molecule type" value="Genomic_DNA"/>
</dbReference>
<organism evidence="2 3">
    <name type="scientific">Saprolegnia parasitica (strain CBS 223.65)</name>
    <dbReference type="NCBI Taxonomy" id="695850"/>
    <lineage>
        <taxon>Eukaryota</taxon>
        <taxon>Sar</taxon>
        <taxon>Stramenopiles</taxon>
        <taxon>Oomycota</taxon>
        <taxon>Saprolegniomycetes</taxon>
        <taxon>Saprolegniales</taxon>
        <taxon>Saprolegniaceae</taxon>
        <taxon>Saprolegnia</taxon>
    </lineage>
</organism>
<dbReference type="OrthoDB" id="79311at2759"/>
<proteinExistence type="predicted"/>
<evidence type="ECO:0000313" key="3">
    <source>
        <dbReference type="Proteomes" id="UP000030745"/>
    </source>
</evidence>
<accession>A0A067C7J4</accession>
<feature type="compositionally biased region" description="Polar residues" evidence="1">
    <location>
        <begin position="99"/>
        <end position="109"/>
    </location>
</feature>
<sequence length="130" mass="14708">MGLITLHYRRKYYPRKSQRPRPPPIETPVRSPHERKPEPIALDMTSTPKYIPTFSILQDEQDEVAGPWVHHHVGATHGPNGVWSSSSVQLHRSTETGSERTPSSNLTSSYVDRMVSPLGAKSRSKDSFYI</sequence>
<keyword evidence="3" id="KW-1185">Reference proteome</keyword>